<dbReference type="Pfam" id="PF01965">
    <property type="entry name" value="DJ-1_PfpI"/>
    <property type="match status" value="1"/>
</dbReference>
<dbReference type="SUPFAM" id="SSF46689">
    <property type="entry name" value="Homeodomain-like"/>
    <property type="match status" value="1"/>
</dbReference>
<dbReference type="InterPro" id="IPR002818">
    <property type="entry name" value="DJ-1/PfpI"/>
</dbReference>
<accession>A0ABS9BDV2</accession>
<keyword evidence="5" id="KW-1185">Reference proteome</keyword>
<dbReference type="Proteomes" id="UP001200145">
    <property type="component" value="Unassembled WGS sequence"/>
</dbReference>
<dbReference type="EMBL" id="JAKEVY010000001">
    <property type="protein sequence ID" value="MCF1713257.1"/>
    <property type="molecule type" value="Genomic_DNA"/>
</dbReference>
<dbReference type="InterPro" id="IPR018060">
    <property type="entry name" value="HTH_AraC"/>
</dbReference>
<gene>
    <name evidence="4" type="ORF">L0U88_01285</name>
</gene>
<keyword evidence="2" id="KW-0804">Transcription</keyword>
<evidence type="ECO:0000256" key="2">
    <source>
        <dbReference type="ARBA" id="ARBA00023163"/>
    </source>
</evidence>
<feature type="domain" description="HTH araC/xylS-type" evidence="3">
    <location>
        <begin position="217"/>
        <end position="305"/>
    </location>
</feature>
<dbReference type="PANTHER" id="PTHR43130:SF3">
    <property type="entry name" value="HTH-TYPE TRANSCRIPTIONAL REGULATOR RV1931C"/>
    <property type="match status" value="1"/>
</dbReference>
<organism evidence="4 5">
    <name type="scientific">Flavihumibacter fluminis</name>
    <dbReference type="NCBI Taxonomy" id="2909236"/>
    <lineage>
        <taxon>Bacteria</taxon>
        <taxon>Pseudomonadati</taxon>
        <taxon>Bacteroidota</taxon>
        <taxon>Chitinophagia</taxon>
        <taxon>Chitinophagales</taxon>
        <taxon>Chitinophagaceae</taxon>
        <taxon>Flavihumibacter</taxon>
    </lineage>
</organism>
<dbReference type="InterPro" id="IPR052158">
    <property type="entry name" value="INH-QAR"/>
</dbReference>
<name>A0ABS9BDV2_9BACT</name>
<dbReference type="SMART" id="SM00342">
    <property type="entry name" value="HTH_ARAC"/>
    <property type="match status" value="1"/>
</dbReference>
<dbReference type="Pfam" id="PF12833">
    <property type="entry name" value="HTH_18"/>
    <property type="match status" value="1"/>
</dbReference>
<dbReference type="PANTHER" id="PTHR43130">
    <property type="entry name" value="ARAC-FAMILY TRANSCRIPTIONAL REGULATOR"/>
    <property type="match status" value="1"/>
</dbReference>
<dbReference type="SUPFAM" id="SSF52317">
    <property type="entry name" value="Class I glutamine amidotransferase-like"/>
    <property type="match status" value="1"/>
</dbReference>
<evidence type="ECO:0000259" key="3">
    <source>
        <dbReference type="PROSITE" id="PS01124"/>
    </source>
</evidence>
<dbReference type="Gene3D" id="3.40.50.880">
    <property type="match status" value="1"/>
</dbReference>
<dbReference type="InterPro" id="IPR029062">
    <property type="entry name" value="Class_I_gatase-like"/>
</dbReference>
<dbReference type="InterPro" id="IPR009057">
    <property type="entry name" value="Homeodomain-like_sf"/>
</dbReference>
<reference evidence="4 5" key="1">
    <citation type="submission" date="2022-01" db="EMBL/GenBank/DDBJ databases">
        <title>Flavihumibacter sp. nov., isolated from sediment of a river.</title>
        <authorList>
            <person name="Liu H."/>
        </authorList>
    </citation>
    <scope>NUCLEOTIDE SEQUENCE [LARGE SCALE GENOMIC DNA]</scope>
    <source>
        <strain evidence="4 5">RY-1</strain>
    </source>
</reference>
<evidence type="ECO:0000256" key="1">
    <source>
        <dbReference type="ARBA" id="ARBA00023015"/>
    </source>
</evidence>
<protein>
    <submittedName>
        <fullName evidence="4">DJ-1/PfpI family protein</fullName>
    </submittedName>
</protein>
<dbReference type="Gene3D" id="1.10.10.60">
    <property type="entry name" value="Homeodomain-like"/>
    <property type="match status" value="2"/>
</dbReference>
<keyword evidence="1" id="KW-0805">Transcription regulation</keyword>
<dbReference type="CDD" id="cd03137">
    <property type="entry name" value="GATase1_AraC_1"/>
    <property type="match status" value="1"/>
</dbReference>
<evidence type="ECO:0000313" key="5">
    <source>
        <dbReference type="Proteomes" id="UP001200145"/>
    </source>
</evidence>
<comment type="caution">
    <text evidence="4">The sequence shown here is derived from an EMBL/GenBank/DDBJ whole genome shotgun (WGS) entry which is preliminary data.</text>
</comment>
<evidence type="ECO:0000313" key="4">
    <source>
        <dbReference type="EMBL" id="MCF1713257.1"/>
    </source>
</evidence>
<dbReference type="PROSITE" id="PS01124">
    <property type="entry name" value="HTH_ARAC_FAMILY_2"/>
    <property type="match status" value="1"/>
</dbReference>
<proteinExistence type="predicted"/>
<sequence length="305" mass="34495">MKKIAFIIPPAVELLDLAGPMQVFSEASFYGFEVQLEFYSIQPDTASSVGLPFGKLQPYSKAALQAGDFIIIPGVRFESLKVLISWEKAFFHWLRDTAQRGINICSICNAAFFLGEAGLLNNRECTTHWRRVDALQKQYPKARVLNDVLFVKTDSIYTSAGISAGIDLALSILEELTDPLFVNKVARGLVVYYRRSHQHTQQNIYLDYRNHINPKVHQVQDYLVEQLASELSLEKLANLVNTSPRNLSRIFKEATGITIGDYLTKLRIEKAKTLKNNPDYTIEYIAAACGFKSPRQLQRILKSTD</sequence>
<dbReference type="RefSeq" id="WP_234863764.1">
    <property type="nucleotide sequence ID" value="NZ_JAKEVY010000001.1"/>
</dbReference>